<sequence length="235" mass="26115">MSRAEALSPRRRESLASRIADARKRRDRAPPPRIDDVQRWHQEQETLKAVRKAKEQRLFAMLQRIAEQDERTEDISSPRTSTAIATVGGAVQHPPNRIMHIRLPCSELRNWLAQEGRVAMVLQWIQSLPTAVQERAFDLVERLLLTGSCETAGLIGSQGGDTPNPDTITLRGLVNPLRRPDEPFQLTDVTVPALILPSSSEVTIFQTRNQSPRSSTGEPPLLPRRGAGNGSGNLT</sequence>
<feature type="compositionally biased region" description="Polar residues" evidence="1">
    <location>
        <begin position="205"/>
        <end position="217"/>
    </location>
</feature>
<organism evidence="2">
    <name type="scientific">Haptolina ericina</name>
    <dbReference type="NCBI Taxonomy" id="156174"/>
    <lineage>
        <taxon>Eukaryota</taxon>
        <taxon>Haptista</taxon>
        <taxon>Haptophyta</taxon>
        <taxon>Prymnesiophyceae</taxon>
        <taxon>Prymnesiales</taxon>
        <taxon>Prymnesiaceae</taxon>
        <taxon>Haptolina</taxon>
    </lineage>
</organism>
<dbReference type="AlphaFoldDB" id="A0A7S3AHZ0"/>
<proteinExistence type="predicted"/>
<feature type="region of interest" description="Disordered" evidence="1">
    <location>
        <begin position="205"/>
        <end position="235"/>
    </location>
</feature>
<feature type="compositionally biased region" description="Basic and acidic residues" evidence="1">
    <location>
        <begin position="8"/>
        <end position="36"/>
    </location>
</feature>
<feature type="region of interest" description="Disordered" evidence="1">
    <location>
        <begin position="1"/>
        <end position="36"/>
    </location>
</feature>
<evidence type="ECO:0000256" key="1">
    <source>
        <dbReference type="SAM" id="MobiDB-lite"/>
    </source>
</evidence>
<accession>A0A7S3AHZ0</accession>
<gene>
    <name evidence="2" type="ORF">HERI1096_LOCUS3736</name>
</gene>
<name>A0A7S3AHZ0_9EUKA</name>
<protein>
    <submittedName>
        <fullName evidence="2">Uncharacterized protein</fullName>
    </submittedName>
</protein>
<dbReference type="EMBL" id="HBHX01006783">
    <property type="protein sequence ID" value="CAE0103078.1"/>
    <property type="molecule type" value="Transcribed_RNA"/>
</dbReference>
<reference evidence="2" key="1">
    <citation type="submission" date="2021-01" db="EMBL/GenBank/DDBJ databases">
        <authorList>
            <person name="Corre E."/>
            <person name="Pelletier E."/>
            <person name="Niang G."/>
            <person name="Scheremetjew M."/>
            <person name="Finn R."/>
            <person name="Kale V."/>
            <person name="Holt S."/>
            <person name="Cochrane G."/>
            <person name="Meng A."/>
            <person name="Brown T."/>
            <person name="Cohen L."/>
        </authorList>
    </citation>
    <scope>NUCLEOTIDE SEQUENCE</scope>
    <source>
        <strain evidence="2">CCMP281</strain>
    </source>
</reference>
<evidence type="ECO:0000313" key="2">
    <source>
        <dbReference type="EMBL" id="CAE0103078.1"/>
    </source>
</evidence>